<feature type="coiled-coil region" evidence="1">
    <location>
        <begin position="208"/>
        <end position="263"/>
    </location>
</feature>
<keyword evidence="1" id="KW-0175">Coiled coil</keyword>
<evidence type="ECO:0000259" key="3">
    <source>
        <dbReference type="PROSITE" id="PS51166"/>
    </source>
</evidence>
<comment type="caution">
    <text evidence="4">The sequence shown here is derived from an EMBL/GenBank/DDBJ whole genome shotgun (WGS) entry which is preliminary data.</text>
</comment>
<feature type="domain" description="CBM20" evidence="3">
    <location>
        <begin position="49"/>
        <end position="161"/>
    </location>
</feature>
<feature type="region of interest" description="Disordered" evidence="2">
    <location>
        <begin position="313"/>
        <end position="382"/>
    </location>
</feature>
<keyword evidence="5" id="KW-1185">Reference proteome</keyword>
<dbReference type="Pfam" id="PF00686">
    <property type="entry name" value="CBM_20"/>
    <property type="match status" value="1"/>
</dbReference>
<dbReference type="EMBL" id="CAUYUJ010019954">
    <property type="protein sequence ID" value="CAK0894834.1"/>
    <property type="molecule type" value="Genomic_DNA"/>
</dbReference>
<evidence type="ECO:0000256" key="2">
    <source>
        <dbReference type="SAM" id="MobiDB-lite"/>
    </source>
</evidence>
<feature type="region of interest" description="Disordered" evidence="2">
    <location>
        <begin position="159"/>
        <end position="204"/>
    </location>
</feature>
<dbReference type="SMART" id="SM01065">
    <property type="entry name" value="CBM_2"/>
    <property type="match status" value="1"/>
</dbReference>
<accession>A0ABN9X7N3</accession>
<dbReference type="SUPFAM" id="SSF49452">
    <property type="entry name" value="Starch-binding domain-like"/>
    <property type="match status" value="1"/>
</dbReference>
<dbReference type="PANTHER" id="PTHR15048">
    <property type="entry name" value="STARCH-BINDING DOMAIN-CONTAINING PROTEIN 1"/>
    <property type="match status" value="1"/>
</dbReference>
<evidence type="ECO:0000256" key="1">
    <source>
        <dbReference type="SAM" id="Coils"/>
    </source>
</evidence>
<reference evidence="4" key="1">
    <citation type="submission" date="2023-10" db="EMBL/GenBank/DDBJ databases">
        <authorList>
            <person name="Chen Y."/>
            <person name="Shah S."/>
            <person name="Dougan E. K."/>
            <person name="Thang M."/>
            <person name="Chan C."/>
        </authorList>
    </citation>
    <scope>NUCLEOTIDE SEQUENCE [LARGE SCALE GENOMIC DNA]</scope>
</reference>
<proteinExistence type="predicted"/>
<dbReference type="Proteomes" id="UP001189429">
    <property type="component" value="Unassembled WGS sequence"/>
</dbReference>
<feature type="compositionally biased region" description="Low complexity" evidence="2">
    <location>
        <begin position="347"/>
        <end position="358"/>
    </location>
</feature>
<dbReference type="PANTHER" id="PTHR15048:SF0">
    <property type="entry name" value="STARCH-BINDING DOMAIN-CONTAINING PROTEIN 1"/>
    <property type="match status" value="1"/>
</dbReference>
<sequence>FLSASSSSAPVHVPLRASAFIRGRLWLRARGQQPFRYTTALAIFSSCPRPPAEMTQVFFKAKCYTEMGQRVVLTGNDPTLGSWDPTKSKVELTTDAAHYPYWTGALSAPVGTDILFKMAVLGVDGRAHWEQRVDDRAFRFASVDVQLDLKFNDHHMEAARAAPAEQSEGRKDPVEHGKPKAQQSLPQPLPNATAEGHRSEDHESDRLLREALLQVGEASRRAEIAESRALRCEKLVQDAEIRAAAAERLVAELQAKLALSELQGARAELVQKVRADIDLAAPGEGHLQRIERKARAARGRRYAGYSPSADDAVLFCRPGRNRRSNARTHGEMSSRRPARTRRRNRTDSSAASSTCDASEFGWVASPPTPRSRQSTSQSSSPQ</sequence>
<feature type="compositionally biased region" description="Basic and acidic residues" evidence="2">
    <location>
        <begin position="195"/>
        <end position="204"/>
    </location>
</feature>
<gene>
    <name evidence="4" type="ORF">PCOR1329_LOCUS73766</name>
</gene>
<feature type="compositionally biased region" description="Basic and acidic residues" evidence="2">
    <location>
        <begin position="167"/>
        <end position="178"/>
    </location>
</feature>
<dbReference type="InterPro" id="IPR013783">
    <property type="entry name" value="Ig-like_fold"/>
</dbReference>
<organism evidence="4 5">
    <name type="scientific">Prorocentrum cordatum</name>
    <dbReference type="NCBI Taxonomy" id="2364126"/>
    <lineage>
        <taxon>Eukaryota</taxon>
        <taxon>Sar</taxon>
        <taxon>Alveolata</taxon>
        <taxon>Dinophyceae</taxon>
        <taxon>Prorocentrales</taxon>
        <taxon>Prorocentraceae</taxon>
        <taxon>Prorocentrum</taxon>
    </lineage>
</organism>
<evidence type="ECO:0000313" key="4">
    <source>
        <dbReference type="EMBL" id="CAK0894834.1"/>
    </source>
</evidence>
<dbReference type="InterPro" id="IPR002044">
    <property type="entry name" value="CBM20"/>
</dbReference>
<evidence type="ECO:0000313" key="5">
    <source>
        <dbReference type="Proteomes" id="UP001189429"/>
    </source>
</evidence>
<dbReference type="Gene3D" id="2.60.40.10">
    <property type="entry name" value="Immunoglobulins"/>
    <property type="match status" value="1"/>
</dbReference>
<dbReference type="PROSITE" id="PS51166">
    <property type="entry name" value="CBM20"/>
    <property type="match status" value="1"/>
</dbReference>
<feature type="compositionally biased region" description="Low complexity" evidence="2">
    <location>
        <begin position="370"/>
        <end position="382"/>
    </location>
</feature>
<protein>
    <recommendedName>
        <fullName evidence="3">CBM20 domain-containing protein</fullName>
    </recommendedName>
</protein>
<dbReference type="InterPro" id="IPR013784">
    <property type="entry name" value="Carb-bd-like_fold"/>
</dbReference>
<name>A0ABN9X7N3_9DINO</name>
<feature type="non-terminal residue" evidence="4">
    <location>
        <position position="1"/>
    </location>
</feature>
<dbReference type="CDD" id="cd05467">
    <property type="entry name" value="CBM20"/>
    <property type="match status" value="1"/>
</dbReference>